<dbReference type="InterPro" id="IPR014710">
    <property type="entry name" value="RmlC-like_jellyroll"/>
</dbReference>
<evidence type="ECO:0000256" key="2">
    <source>
        <dbReference type="ARBA" id="ARBA00022448"/>
    </source>
</evidence>
<dbReference type="Gene3D" id="1.25.10.10">
    <property type="entry name" value="Leucine-rich Repeat Variant"/>
    <property type="match status" value="2"/>
</dbReference>
<feature type="transmembrane region" description="Helical" evidence="9">
    <location>
        <begin position="313"/>
        <end position="339"/>
    </location>
</feature>
<keyword evidence="12" id="KW-1185">Reference proteome</keyword>
<dbReference type="Pfam" id="PF00027">
    <property type="entry name" value="cNMP_binding"/>
    <property type="match status" value="2"/>
</dbReference>
<feature type="domain" description="Cyclic nucleotide-binding" evidence="10">
    <location>
        <begin position="1060"/>
        <end position="1175"/>
    </location>
</feature>
<sequence length="1180" mass="129877">MLAKLGKTLGNRLARFEQDREEYKRVFWLLLYLFFVVSASTVGRTAADALFLSRYDSSMLSKMYLPQAVSLILAGFLFQRFGSRFRLDRLIQFLIPVVSVLAILSRLGIGLQLSWVYPVIYVAYDVFNFLMIVCFWQFAASVLDQRKVKRMIPLVGSGGLIGGIVSGFGLKLIVPLTGTANLIYGYAGLQLLALAMIYPVIRMCASPAESFGADKRTRSVKPAVGSGSAVQADSGLFRSVPHLKYVAILSAALVLSLTLIDYQFKVILRSTLQNDELAGFMGSFYGFSGICALLVQLFVAGKLVTRFGVMTSILVFPVALLAGSIGILFLPVLAMAVLVKGSDKVLGDTIYSSVSQLIMFPIPPEWRNRAKSFLDGIVRNGAKGLAAISLLVLSPLLDAKAFSYMTIALLLVCLFAAIKVKGAYLEMLLSTLKGKGHDETESELDWMDPASRMVLVEALQSPDRQQALYALRVLGGLDEFDLGPHIPGLLAHPASDVRIAALVWIEQAKPAGLHDEIVELLHANGDSRVKAQAFMTLAAYSGEGDLAILSDGLEAADVEVKAGAIAGLIKYYGIEGMFRAVGTLKALIGSASDEDRTAMASLFGRMGIREFYKPLIALLEDSSDQVAQCALQSAGELRVPELVPYVLPHLQKSGTRRAAIDALASYEETVLLPLLVPYFSQEPTPLHLPAVFERIATQAAFDMLLQQVGDARHELRNKLVESLTRMRRTARRAPVALVEQLILQDMELTARAGEHLTVLAGGDAYREAAAAASEFRASLIRRIFGHLGLIYETRTIEAVYINWSEGDARGQANAAEVLDQLLHGPLRLEMTKLILVAPLPVQPFSPSAAKQSLAWFYEHGDDWLRQVILAGTTADEALRRRMARIHMLRGVELFEGLDDKELNVITEYLQEVSYKLGETVFKEGDPGDALYLVEAGRAGIYRGGVKVDERMPGEGFGQTAILTRRLRSAAVRAEEDMRLLRLDSADFYEAMFDRTDMALAMMKHLSRRLRAELGKSAQAPRTSEQTGMDEQVQNIRPLQDVDISNDSILRRVLVLQKIELFSHLGQEDFIRLAKQVDEVVYEAGEVICKAQEYGDTMFGIISGSIRVHLGSETLAILEEGQCFGEMAIIDSGPRSADCSAEQRTVLLQLHRDQVFSFCFQQIEVLKSMMQVLSARLRDMG</sequence>
<dbReference type="GO" id="GO:0005471">
    <property type="term" value="F:ATP:ADP antiporter activity"/>
    <property type="evidence" value="ECO:0007669"/>
    <property type="project" value="InterPro"/>
</dbReference>
<keyword evidence="2 9" id="KW-0813">Transport</keyword>
<dbReference type="InterPro" id="IPR050503">
    <property type="entry name" value="cAMP-dep_PK_reg_su-like"/>
</dbReference>
<dbReference type="InterPro" id="IPR011989">
    <property type="entry name" value="ARM-like"/>
</dbReference>
<dbReference type="RefSeq" id="WP_229750641.1">
    <property type="nucleotide sequence ID" value="NZ_BMHP01000007.1"/>
</dbReference>
<proteinExistence type="inferred from homology"/>
<feature type="transmembrane region" description="Helical" evidence="9">
    <location>
        <begin position="284"/>
        <end position="301"/>
    </location>
</feature>
<dbReference type="GO" id="GO:0005952">
    <property type="term" value="C:cAMP-dependent protein kinase complex"/>
    <property type="evidence" value="ECO:0007669"/>
    <property type="project" value="InterPro"/>
</dbReference>
<dbReference type="PANTHER" id="PTHR11635:SF152">
    <property type="entry name" value="CAMP-DEPENDENT PROTEIN KINASE TYPE I REGULATORY SUBUNIT-RELATED"/>
    <property type="match status" value="1"/>
</dbReference>
<dbReference type="GO" id="GO:0005524">
    <property type="term" value="F:ATP binding"/>
    <property type="evidence" value="ECO:0007669"/>
    <property type="project" value="UniProtKB-KW"/>
</dbReference>
<dbReference type="InterPro" id="IPR004667">
    <property type="entry name" value="ADP_ATP_car_bac_type"/>
</dbReference>
<evidence type="ECO:0000256" key="3">
    <source>
        <dbReference type="ARBA" id="ARBA00022692"/>
    </source>
</evidence>
<dbReference type="InterPro" id="IPR016024">
    <property type="entry name" value="ARM-type_fold"/>
</dbReference>
<feature type="transmembrane region" description="Helical" evidence="9">
    <location>
        <begin position="59"/>
        <end position="78"/>
    </location>
</feature>
<dbReference type="AlphaFoldDB" id="A0A916ZGB9"/>
<feature type="transmembrane region" description="Helical" evidence="9">
    <location>
        <begin position="26"/>
        <end position="47"/>
    </location>
</feature>
<evidence type="ECO:0000313" key="11">
    <source>
        <dbReference type="EMBL" id="GGD94034.1"/>
    </source>
</evidence>
<dbReference type="SMART" id="SM00100">
    <property type="entry name" value="cNMP"/>
    <property type="match status" value="2"/>
</dbReference>
<dbReference type="SUPFAM" id="SSF51206">
    <property type="entry name" value="cAMP-binding domain-like"/>
    <property type="match status" value="2"/>
</dbReference>
<comment type="similarity">
    <text evidence="9">Belongs to the ADP/ATP translocase tlc family.</text>
</comment>
<feature type="transmembrane region" description="Helical" evidence="9">
    <location>
        <begin position="115"/>
        <end position="139"/>
    </location>
</feature>
<dbReference type="EMBL" id="BMHP01000007">
    <property type="protein sequence ID" value="GGD94034.1"/>
    <property type="molecule type" value="Genomic_DNA"/>
</dbReference>
<dbReference type="GO" id="GO:0030552">
    <property type="term" value="F:cAMP binding"/>
    <property type="evidence" value="ECO:0007669"/>
    <property type="project" value="TreeGrafter"/>
</dbReference>
<dbReference type="CDD" id="cd00038">
    <property type="entry name" value="CAP_ED"/>
    <property type="match status" value="2"/>
</dbReference>
<comment type="subcellular location">
    <subcellularLocation>
        <location evidence="1 9">Membrane</location>
        <topology evidence="1 9">Multi-pass membrane protein</topology>
    </subcellularLocation>
</comment>
<feature type="domain" description="Cyclic nucleotide-binding" evidence="10">
    <location>
        <begin position="893"/>
        <end position="1008"/>
    </location>
</feature>
<dbReference type="SUPFAM" id="SSF48371">
    <property type="entry name" value="ARM repeat"/>
    <property type="match status" value="1"/>
</dbReference>
<dbReference type="Pfam" id="PF03219">
    <property type="entry name" value="TLC"/>
    <property type="match status" value="1"/>
</dbReference>
<reference evidence="11" key="2">
    <citation type="submission" date="2020-09" db="EMBL/GenBank/DDBJ databases">
        <authorList>
            <person name="Sun Q."/>
            <person name="Zhou Y."/>
        </authorList>
    </citation>
    <scope>NUCLEOTIDE SEQUENCE</scope>
    <source>
        <strain evidence="11">CGMCC 1.15178</strain>
    </source>
</reference>
<dbReference type="CDD" id="cd06174">
    <property type="entry name" value="MFS"/>
    <property type="match status" value="1"/>
</dbReference>
<name>A0A916ZGB9_9BACL</name>
<evidence type="ECO:0000256" key="4">
    <source>
        <dbReference type="ARBA" id="ARBA00022741"/>
    </source>
</evidence>
<dbReference type="Proteomes" id="UP000612456">
    <property type="component" value="Unassembled WGS sequence"/>
</dbReference>
<evidence type="ECO:0000256" key="5">
    <source>
        <dbReference type="ARBA" id="ARBA00022840"/>
    </source>
</evidence>
<gene>
    <name evidence="11" type="ORF">GCM10010911_60910</name>
</gene>
<accession>A0A916ZGB9</accession>
<feature type="transmembrane region" description="Helical" evidence="9">
    <location>
        <begin position="182"/>
        <end position="201"/>
    </location>
</feature>
<keyword evidence="3 9" id="KW-0812">Transmembrane</keyword>
<feature type="transmembrane region" description="Helical" evidence="9">
    <location>
        <begin position="151"/>
        <end position="170"/>
    </location>
</feature>
<keyword evidence="7 9" id="KW-0472">Membrane</keyword>
<feature type="transmembrane region" description="Helical" evidence="9">
    <location>
        <begin position="401"/>
        <end position="418"/>
    </location>
</feature>
<reference evidence="11" key="1">
    <citation type="journal article" date="2014" name="Int. J. Syst. Evol. Microbiol.">
        <title>Complete genome sequence of Corynebacterium casei LMG S-19264T (=DSM 44701T), isolated from a smear-ripened cheese.</title>
        <authorList>
            <consortium name="US DOE Joint Genome Institute (JGI-PGF)"/>
            <person name="Walter F."/>
            <person name="Albersmeier A."/>
            <person name="Kalinowski J."/>
            <person name="Ruckert C."/>
        </authorList>
    </citation>
    <scope>NUCLEOTIDE SEQUENCE</scope>
    <source>
        <strain evidence="11">CGMCC 1.15178</strain>
    </source>
</reference>
<evidence type="ECO:0000256" key="9">
    <source>
        <dbReference type="RuleBase" id="RU363121"/>
    </source>
</evidence>
<dbReference type="SUPFAM" id="SSF103473">
    <property type="entry name" value="MFS general substrate transporter"/>
    <property type="match status" value="1"/>
</dbReference>
<dbReference type="PANTHER" id="PTHR11635">
    <property type="entry name" value="CAMP-DEPENDENT PROTEIN KINASE REGULATORY CHAIN"/>
    <property type="match status" value="1"/>
</dbReference>
<dbReference type="PROSITE" id="PS50042">
    <property type="entry name" value="CNMP_BINDING_3"/>
    <property type="match status" value="2"/>
</dbReference>
<feature type="transmembrane region" description="Helical" evidence="9">
    <location>
        <begin position="245"/>
        <end position="264"/>
    </location>
</feature>
<dbReference type="Gene3D" id="2.60.120.10">
    <property type="entry name" value="Jelly Rolls"/>
    <property type="match status" value="2"/>
</dbReference>
<comment type="caution">
    <text evidence="11">The sequence shown here is derived from an EMBL/GenBank/DDBJ whole genome shotgun (WGS) entry which is preliminary data.</text>
</comment>
<dbReference type="GO" id="GO:0016020">
    <property type="term" value="C:membrane"/>
    <property type="evidence" value="ECO:0007669"/>
    <property type="project" value="UniProtKB-SubCell"/>
</dbReference>
<feature type="transmembrane region" description="Helical" evidence="9">
    <location>
        <begin position="90"/>
        <end position="109"/>
    </location>
</feature>
<dbReference type="InterPro" id="IPR000595">
    <property type="entry name" value="cNMP-bd_dom"/>
</dbReference>
<organism evidence="11 12">
    <name type="scientific">Paenibacillus nasutitermitis</name>
    <dbReference type="NCBI Taxonomy" id="1652958"/>
    <lineage>
        <taxon>Bacteria</taxon>
        <taxon>Bacillati</taxon>
        <taxon>Bacillota</taxon>
        <taxon>Bacilli</taxon>
        <taxon>Bacillales</taxon>
        <taxon>Paenibacillaceae</taxon>
        <taxon>Paenibacillus</taxon>
    </lineage>
</organism>
<evidence type="ECO:0000256" key="8">
    <source>
        <dbReference type="ARBA" id="ARBA00023159"/>
    </source>
</evidence>
<keyword evidence="4 9" id="KW-0547">Nucleotide-binding</keyword>
<evidence type="ECO:0000256" key="1">
    <source>
        <dbReference type="ARBA" id="ARBA00004141"/>
    </source>
</evidence>
<dbReference type="InterPro" id="IPR036259">
    <property type="entry name" value="MFS_trans_sf"/>
</dbReference>
<dbReference type="GO" id="GO:0004862">
    <property type="term" value="F:cAMP-dependent protein kinase inhibitor activity"/>
    <property type="evidence" value="ECO:0007669"/>
    <property type="project" value="TreeGrafter"/>
</dbReference>
<keyword evidence="8" id="KW-0010">Activator</keyword>
<keyword evidence="6 9" id="KW-1133">Transmembrane helix</keyword>
<evidence type="ECO:0000259" key="10">
    <source>
        <dbReference type="PROSITE" id="PS50042"/>
    </source>
</evidence>
<keyword evidence="5 9" id="KW-0067">ATP-binding</keyword>
<evidence type="ECO:0000256" key="6">
    <source>
        <dbReference type="ARBA" id="ARBA00022989"/>
    </source>
</evidence>
<dbReference type="InterPro" id="IPR018490">
    <property type="entry name" value="cNMP-bd_dom_sf"/>
</dbReference>
<dbReference type="GO" id="GO:0034236">
    <property type="term" value="F:protein kinase A catalytic subunit binding"/>
    <property type="evidence" value="ECO:0007669"/>
    <property type="project" value="TreeGrafter"/>
</dbReference>
<evidence type="ECO:0000313" key="12">
    <source>
        <dbReference type="Proteomes" id="UP000612456"/>
    </source>
</evidence>
<dbReference type="GO" id="GO:0005829">
    <property type="term" value="C:cytosol"/>
    <property type="evidence" value="ECO:0007669"/>
    <property type="project" value="TreeGrafter"/>
</dbReference>
<evidence type="ECO:0000256" key="7">
    <source>
        <dbReference type="ARBA" id="ARBA00023136"/>
    </source>
</evidence>
<protein>
    <recommendedName>
        <fullName evidence="9">ADP,ATP carrier protein</fullName>
    </recommendedName>
</protein>